<dbReference type="Proteomes" id="UP001283361">
    <property type="component" value="Unassembled WGS sequence"/>
</dbReference>
<evidence type="ECO:0000313" key="2">
    <source>
        <dbReference type="EMBL" id="KAK3738297.1"/>
    </source>
</evidence>
<protein>
    <recommendedName>
        <fullName evidence="4">Secreted protein</fullName>
    </recommendedName>
</protein>
<gene>
    <name evidence="2" type="ORF">RRG08_039704</name>
</gene>
<evidence type="ECO:0000256" key="1">
    <source>
        <dbReference type="SAM" id="SignalP"/>
    </source>
</evidence>
<sequence>MKRNFGVVKFKKILLASAFSFYCSQLEDTEQASSPSCCLRFEESRINLRALPPSLHRKRYLVLLMASEYLIGRRFRLNIAYLIVRKTKRI</sequence>
<evidence type="ECO:0008006" key="4">
    <source>
        <dbReference type="Google" id="ProtNLM"/>
    </source>
</evidence>
<feature type="chain" id="PRO_5042111249" description="Secreted protein" evidence="1">
    <location>
        <begin position="21"/>
        <end position="90"/>
    </location>
</feature>
<reference evidence="2" key="1">
    <citation type="journal article" date="2023" name="G3 (Bethesda)">
        <title>A reference genome for the long-term kleptoplast-retaining sea slug Elysia crispata morphotype clarki.</title>
        <authorList>
            <person name="Eastman K.E."/>
            <person name="Pendleton A.L."/>
            <person name="Shaikh M.A."/>
            <person name="Suttiyut T."/>
            <person name="Ogas R."/>
            <person name="Tomko P."/>
            <person name="Gavelis G."/>
            <person name="Widhalm J.R."/>
            <person name="Wisecaver J.H."/>
        </authorList>
    </citation>
    <scope>NUCLEOTIDE SEQUENCE</scope>
    <source>
        <strain evidence="2">ECLA1</strain>
    </source>
</reference>
<dbReference type="AlphaFoldDB" id="A0AAE0YAC1"/>
<comment type="caution">
    <text evidence="2">The sequence shown here is derived from an EMBL/GenBank/DDBJ whole genome shotgun (WGS) entry which is preliminary data.</text>
</comment>
<evidence type="ECO:0000313" key="3">
    <source>
        <dbReference type="Proteomes" id="UP001283361"/>
    </source>
</evidence>
<dbReference type="EMBL" id="JAWDGP010006599">
    <property type="protein sequence ID" value="KAK3738297.1"/>
    <property type="molecule type" value="Genomic_DNA"/>
</dbReference>
<accession>A0AAE0YAC1</accession>
<organism evidence="2 3">
    <name type="scientific">Elysia crispata</name>
    <name type="common">lettuce slug</name>
    <dbReference type="NCBI Taxonomy" id="231223"/>
    <lineage>
        <taxon>Eukaryota</taxon>
        <taxon>Metazoa</taxon>
        <taxon>Spiralia</taxon>
        <taxon>Lophotrochozoa</taxon>
        <taxon>Mollusca</taxon>
        <taxon>Gastropoda</taxon>
        <taxon>Heterobranchia</taxon>
        <taxon>Euthyneura</taxon>
        <taxon>Panpulmonata</taxon>
        <taxon>Sacoglossa</taxon>
        <taxon>Placobranchoidea</taxon>
        <taxon>Plakobranchidae</taxon>
        <taxon>Elysia</taxon>
    </lineage>
</organism>
<name>A0AAE0YAC1_9GAST</name>
<keyword evidence="3" id="KW-1185">Reference proteome</keyword>
<feature type="signal peptide" evidence="1">
    <location>
        <begin position="1"/>
        <end position="20"/>
    </location>
</feature>
<proteinExistence type="predicted"/>
<keyword evidence="1" id="KW-0732">Signal</keyword>